<evidence type="ECO:0000313" key="2">
    <source>
        <dbReference type="EMBL" id="NMN94919.1"/>
    </source>
</evidence>
<dbReference type="EMBL" id="VCQU01000002">
    <property type="protein sequence ID" value="NMN94919.1"/>
    <property type="molecule type" value="Genomic_DNA"/>
</dbReference>
<sequence>MTIELNHTIVRSHDAAAAAEFLADILGLPVGKRWGPFLPIVLGNGAVLEFLEVGEETVQSQHYAFLVDNDEFDRGLARIEESGIDFWADPFDSRPREINTLYGGRGVYFVDPSGHKMELMTVAYGEVPQ</sequence>
<accession>A0A848K992</accession>
<protein>
    <submittedName>
        <fullName evidence="2">VOC family protein</fullName>
    </submittedName>
</protein>
<comment type="caution">
    <text evidence="2">The sequence shown here is derived from an EMBL/GenBank/DDBJ whole genome shotgun (WGS) entry which is preliminary data.</text>
</comment>
<dbReference type="AlphaFoldDB" id="A0A848K992"/>
<dbReference type="Proteomes" id="UP000535543">
    <property type="component" value="Unassembled WGS sequence"/>
</dbReference>
<dbReference type="InterPro" id="IPR037523">
    <property type="entry name" value="VOC_core"/>
</dbReference>
<reference evidence="2 3" key="2">
    <citation type="submission" date="2020-06" db="EMBL/GenBank/DDBJ databases">
        <title>Antribacter stalactiti gen. nov., sp. nov., a new member of the family Nacardiaceae isolated from a cave.</title>
        <authorList>
            <person name="Kim I.S."/>
        </authorList>
    </citation>
    <scope>NUCLEOTIDE SEQUENCE [LARGE SCALE GENOMIC DNA]</scope>
    <source>
        <strain evidence="2 3">YC2-7</strain>
    </source>
</reference>
<evidence type="ECO:0000313" key="3">
    <source>
        <dbReference type="Proteomes" id="UP000535543"/>
    </source>
</evidence>
<dbReference type="InterPro" id="IPR004360">
    <property type="entry name" value="Glyas_Fos-R_dOase_dom"/>
</dbReference>
<proteinExistence type="predicted"/>
<name>A0A848K992_9NOCA</name>
<keyword evidence="3" id="KW-1185">Reference proteome</keyword>
<dbReference type="InterPro" id="IPR029068">
    <property type="entry name" value="Glyas_Bleomycin-R_OHBP_Dase"/>
</dbReference>
<dbReference type="SUPFAM" id="SSF54593">
    <property type="entry name" value="Glyoxalase/Bleomycin resistance protein/Dihydroxybiphenyl dioxygenase"/>
    <property type="match status" value="1"/>
</dbReference>
<feature type="domain" description="VOC" evidence="1">
    <location>
        <begin position="4"/>
        <end position="122"/>
    </location>
</feature>
<organism evidence="2 3">
    <name type="scientific">Antrihabitans stalactiti</name>
    <dbReference type="NCBI Taxonomy" id="2584121"/>
    <lineage>
        <taxon>Bacteria</taxon>
        <taxon>Bacillati</taxon>
        <taxon>Actinomycetota</taxon>
        <taxon>Actinomycetes</taxon>
        <taxon>Mycobacteriales</taxon>
        <taxon>Nocardiaceae</taxon>
        <taxon>Antrihabitans</taxon>
    </lineage>
</organism>
<gene>
    <name evidence="2" type="ORF">FGL95_07710</name>
</gene>
<reference evidence="2 3" key="1">
    <citation type="submission" date="2019-05" db="EMBL/GenBank/DDBJ databases">
        <authorList>
            <person name="Lee S.D."/>
        </authorList>
    </citation>
    <scope>NUCLEOTIDE SEQUENCE [LARGE SCALE GENOMIC DNA]</scope>
    <source>
        <strain evidence="2 3">YC2-7</strain>
    </source>
</reference>
<dbReference type="PROSITE" id="PS51819">
    <property type="entry name" value="VOC"/>
    <property type="match status" value="1"/>
</dbReference>
<evidence type="ECO:0000259" key="1">
    <source>
        <dbReference type="PROSITE" id="PS51819"/>
    </source>
</evidence>
<dbReference type="RefSeq" id="WP_169585632.1">
    <property type="nucleotide sequence ID" value="NZ_VCQU01000002.1"/>
</dbReference>
<dbReference type="CDD" id="cd08351">
    <property type="entry name" value="ChaP_like"/>
    <property type="match status" value="1"/>
</dbReference>
<dbReference type="Pfam" id="PF00903">
    <property type="entry name" value="Glyoxalase"/>
    <property type="match status" value="1"/>
</dbReference>
<dbReference type="Gene3D" id="3.10.180.10">
    <property type="entry name" value="2,3-Dihydroxybiphenyl 1,2-Dioxygenase, domain 1"/>
    <property type="match status" value="1"/>
</dbReference>